<accession>A0ABQ8WDL0</accession>
<organism evidence="1 2">
    <name type="scientific">Penicillium chrysogenum</name>
    <name type="common">Penicillium notatum</name>
    <dbReference type="NCBI Taxonomy" id="5076"/>
    <lineage>
        <taxon>Eukaryota</taxon>
        <taxon>Fungi</taxon>
        <taxon>Dikarya</taxon>
        <taxon>Ascomycota</taxon>
        <taxon>Pezizomycotina</taxon>
        <taxon>Eurotiomycetes</taxon>
        <taxon>Eurotiomycetidae</taxon>
        <taxon>Eurotiales</taxon>
        <taxon>Aspergillaceae</taxon>
        <taxon>Penicillium</taxon>
        <taxon>Penicillium chrysogenum species complex</taxon>
    </lineage>
</organism>
<dbReference type="EMBL" id="JAPVEB010000005">
    <property type="protein sequence ID" value="KAJ5264268.1"/>
    <property type="molecule type" value="Genomic_DNA"/>
</dbReference>
<proteinExistence type="predicted"/>
<evidence type="ECO:0000313" key="1">
    <source>
        <dbReference type="EMBL" id="KAJ5264268.1"/>
    </source>
</evidence>
<gene>
    <name evidence="1" type="ORF">N7505_008189</name>
</gene>
<dbReference type="Proteomes" id="UP001220256">
    <property type="component" value="Unassembled WGS sequence"/>
</dbReference>
<name>A0ABQ8WDL0_PENCH</name>
<sequence>MASSLVDSQERAHLRDKYKQAARSIIQELQSRSKPAYTHTELAQIRVSVQSIDPEDHKFTDSEACLFPPLTQEELETYKINKKELSKDEHRYITDFKGTFNDYPGRVSEGCLMWLRASQILFYLEVFESSSERKSGRSESSIEDLSHWVNIKAENSFLETPTGLLSGFKLGHSKPQDLPRWNAYSICQWLDDFEDPKTTRPHIKLLTLTGAKAKENELLHGELASIANVLCCRLEQPEFEDTSLFPVLVISLFGPRHGRLLQAKFDNSGTLLVRSSPIYNFVDSAEKIKLFVRYNNCKPRDGPEIEPVLVEQSPSPRVQHQASLFASNKENLIPQE</sequence>
<keyword evidence="2" id="KW-1185">Reference proteome</keyword>
<comment type="caution">
    <text evidence="1">The sequence shown here is derived from an EMBL/GenBank/DDBJ whole genome shotgun (WGS) entry which is preliminary data.</text>
</comment>
<evidence type="ECO:0000313" key="2">
    <source>
        <dbReference type="Proteomes" id="UP001220256"/>
    </source>
</evidence>
<protein>
    <submittedName>
        <fullName evidence="1">Uncharacterized protein</fullName>
    </submittedName>
</protein>
<reference evidence="1 2" key="1">
    <citation type="journal article" date="2023" name="IMA Fungus">
        <title>Comparative genomic study of the Penicillium genus elucidates a diverse pangenome and 15 lateral gene transfer events.</title>
        <authorList>
            <person name="Petersen C."/>
            <person name="Sorensen T."/>
            <person name="Nielsen M.R."/>
            <person name="Sondergaard T.E."/>
            <person name="Sorensen J.L."/>
            <person name="Fitzpatrick D.A."/>
            <person name="Frisvad J.C."/>
            <person name="Nielsen K.L."/>
        </authorList>
    </citation>
    <scope>NUCLEOTIDE SEQUENCE [LARGE SCALE GENOMIC DNA]</scope>
    <source>
        <strain evidence="1 2">IBT 3361</strain>
    </source>
</reference>